<evidence type="ECO:0000313" key="20">
    <source>
        <dbReference type="EMBL" id="WRQ89720.1"/>
    </source>
</evidence>
<dbReference type="GO" id="GO:0051073">
    <property type="term" value="F:adenosylcobinamide-GDP ribazoletransferase activity"/>
    <property type="evidence" value="ECO:0007669"/>
    <property type="project" value="UniProtKB-EC"/>
</dbReference>
<evidence type="ECO:0000256" key="13">
    <source>
        <dbReference type="ARBA" id="ARBA00023136"/>
    </source>
</evidence>
<evidence type="ECO:0000256" key="1">
    <source>
        <dbReference type="ARBA" id="ARBA00001946"/>
    </source>
</evidence>
<dbReference type="PANTHER" id="PTHR34148:SF1">
    <property type="entry name" value="ADENOSYLCOBINAMIDE-GDP RIBAZOLETRANSFERASE"/>
    <property type="match status" value="1"/>
</dbReference>
<feature type="transmembrane region" description="Helical" evidence="19">
    <location>
        <begin position="204"/>
        <end position="222"/>
    </location>
</feature>
<comment type="catalytic activity">
    <reaction evidence="18 19">
        <text>alpha-ribazole 5'-phosphate + adenosylcob(III)inamide-GDP = adenosylcob(III)alamin 5'-phosphate + GMP + H(+)</text>
        <dbReference type="Rhea" id="RHEA:23560"/>
        <dbReference type="ChEBI" id="CHEBI:15378"/>
        <dbReference type="ChEBI" id="CHEBI:57918"/>
        <dbReference type="ChEBI" id="CHEBI:58115"/>
        <dbReference type="ChEBI" id="CHEBI:60487"/>
        <dbReference type="ChEBI" id="CHEBI:60493"/>
        <dbReference type="EC" id="2.7.8.26"/>
    </reaction>
</comment>
<dbReference type="HAMAP" id="MF_00719">
    <property type="entry name" value="CobS"/>
    <property type="match status" value="1"/>
</dbReference>
<keyword evidence="21" id="KW-1185">Reference proteome</keyword>
<evidence type="ECO:0000256" key="11">
    <source>
        <dbReference type="ARBA" id="ARBA00022842"/>
    </source>
</evidence>
<keyword evidence="7 19" id="KW-1003">Cell membrane</keyword>
<dbReference type="EMBL" id="CP139781">
    <property type="protein sequence ID" value="WRQ89720.1"/>
    <property type="molecule type" value="Genomic_DNA"/>
</dbReference>
<feature type="transmembrane region" description="Helical" evidence="19">
    <location>
        <begin position="145"/>
        <end position="168"/>
    </location>
</feature>
<comment type="subcellular location">
    <subcellularLocation>
        <location evidence="2 19">Cell membrane</location>
        <topology evidence="2 19">Multi-pass membrane protein</topology>
    </subcellularLocation>
</comment>
<comment type="cofactor">
    <cofactor evidence="1 19">
        <name>Mg(2+)</name>
        <dbReference type="ChEBI" id="CHEBI:18420"/>
    </cofactor>
</comment>
<dbReference type="RefSeq" id="WP_221032180.1">
    <property type="nucleotide sequence ID" value="NZ_CP139781.1"/>
</dbReference>
<feature type="transmembrane region" description="Helical" evidence="19">
    <location>
        <begin position="115"/>
        <end position="133"/>
    </location>
</feature>
<evidence type="ECO:0000256" key="4">
    <source>
        <dbReference type="ARBA" id="ARBA00010561"/>
    </source>
</evidence>
<keyword evidence="9 19" id="KW-0808">Transferase</keyword>
<dbReference type="EC" id="2.7.8.26" evidence="5 19"/>
<evidence type="ECO:0000313" key="21">
    <source>
        <dbReference type="Proteomes" id="UP000738431"/>
    </source>
</evidence>
<feature type="transmembrane region" description="Helical" evidence="19">
    <location>
        <begin position="38"/>
        <end position="59"/>
    </location>
</feature>
<evidence type="ECO:0000256" key="16">
    <source>
        <dbReference type="ARBA" id="ARBA00032853"/>
    </source>
</evidence>
<name>A0ABZ1CED0_9BACT</name>
<gene>
    <name evidence="19 20" type="primary">cobS</name>
    <name evidence="20" type="ORF">K1X11_009900</name>
</gene>
<evidence type="ECO:0000256" key="12">
    <source>
        <dbReference type="ARBA" id="ARBA00022989"/>
    </source>
</evidence>
<dbReference type="Pfam" id="PF02654">
    <property type="entry name" value="CobS"/>
    <property type="match status" value="1"/>
</dbReference>
<evidence type="ECO:0000256" key="15">
    <source>
        <dbReference type="ARBA" id="ARBA00032605"/>
    </source>
</evidence>
<keyword evidence="10 19" id="KW-0812">Transmembrane</keyword>
<protein>
    <recommendedName>
        <fullName evidence="6 19">Adenosylcobinamide-GDP ribazoletransferase</fullName>
        <ecNumber evidence="5 19">2.7.8.26</ecNumber>
    </recommendedName>
    <alternativeName>
        <fullName evidence="16 19">Cobalamin synthase</fullName>
    </alternativeName>
    <alternativeName>
        <fullName evidence="15 19">Cobalamin-5'-phosphate synthase</fullName>
    </alternativeName>
</protein>
<sequence length="256" mass="26751">MNWWRREAAAAWTAVMFFTRLPLPSLRHWENGHLQRSAAWFPWVGVVVGGVAAAVWWLAAEVVGLPPLLASGLSLAASVLVTGAFHEDGFADVCDGFGGGYTKERVLEIMKDSRVGAFGAIGIMLMLGLKWQAVAAVSVAQVPLALVSLHVVSRVASGLLMAVQCYVAEEGKAKPLATQLRGGRLIWVIVTGGAALALLPAGAVIPVALTMAAVTAVFALWIQRRIGGYTGDCLGAAQQLSELAGWIALVALGGAA</sequence>
<dbReference type="PANTHER" id="PTHR34148">
    <property type="entry name" value="ADENOSYLCOBINAMIDE-GDP RIBAZOLETRANSFERASE"/>
    <property type="match status" value="1"/>
</dbReference>
<keyword evidence="13 19" id="KW-0472">Membrane</keyword>
<accession>A0ABZ1CED0</accession>
<comment type="pathway">
    <text evidence="3 19">Cofactor biosynthesis; adenosylcobalamin biosynthesis; adenosylcobalamin from cob(II)yrinate a,c-diamide: step 7/7.</text>
</comment>
<evidence type="ECO:0000256" key="9">
    <source>
        <dbReference type="ARBA" id="ARBA00022679"/>
    </source>
</evidence>
<keyword evidence="11 19" id="KW-0460">Magnesium</keyword>
<evidence type="ECO:0000256" key="7">
    <source>
        <dbReference type="ARBA" id="ARBA00022475"/>
    </source>
</evidence>
<feature type="transmembrane region" description="Helical" evidence="19">
    <location>
        <begin position="180"/>
        <end position="198"/>
    </location>
</feature>
<evidence type="ECO:0000256" key="6">
    <source>
        <dbReference type="ARBA" id="ARBA00015850"/>
    </source>
</evidence>
<evidence type="ECO:0000256" key="14">
    <source>
        <dbReference type="ARBA" id="ARBA00025228"/>
    </source>
</evidence>
<proteinExistence type="inferred from homology"/>
<evidence type="ECO:0000256" key="2">
    <source>
        <dbReference type="ARBA" id="ARBA00004651"/>
    </source>
</evidence>
<dbReference type="Proteomes" id="UP000738431">
    <property type="component" value="Chromosome"/>
</dbReference>
<dbReference type="NCBIfam" id="TIGR00317">
    <property type="entry name" value="cobS"/>
    <property type="match status" value="1"/>
</dbReference>
<evidence type="ECO:0000256" key="10">
    <source>
        <dbReference type="ARBA" id="ARBA00022692"/>
    </source>
</evidence>
<comment type="catalytic activity">
    <reaction evidence="17 19">
        <text>alpha-ribazole + adenosylcob(III)inamide-GDP = adenosylcob(III)alamin + GMP + H(+)</text>
        <dbReference type="Rhea" id="RHEA:16049"/>
        <dbReference type="ChEBI" id="CHEBI:10329"/>
        <dbReference type="ChEBI" id="CHEBI:15378"/>
        <dbReference type="ChEBI" id="CHEBI:18408"/>
        <dbReference type="ChEBI" id="CHEBI:58115"/>
        <dbReference type="ChEBI" id="CHEBI:60487"/>
        <dbReference type="EC" id="2.7.8.26"/>
    </reaction>
</comment>
<comment type="function">
    <text evidence="14 19">Joins adenosylcobinamide-GDP and alpha-ribazole to generate adenosylcobalamin (Ado-cobalamin). Also synthesizes adenosylcobalamin 5'-phosphate from adenosylcobinamide-GDP and alpha-ribazole 5'-phosphate.</text>
</comment>
<evidence type="ECO:0000256" key="3">
    <source>
        <dbReference type="ARBA" id="ARBA00004663"/>
    </source>
</evidence>
<dbReference type="InterPro" id="IPR003805">
    <property type="entry name" value="CobS"/>
</dbReference>
<keyword evidence="12 19" id="KW-1133">Transmembrane helix</keyword>
<evidence type="ECO:0000256" key="8">
    <source>
        <dbReference type="ARBA" id="ARBA00022573"/>
    </source>
</evidence>
<keyword evidence="8 19" id="KW-0169">Cobalamin biosynthesis</keyword>
<reference evidence="20 21" key="1">
    <citation type="submission" date="2023-12" db="EMBL/GenBank/DDBJ databases">
        <title>Description of an unclassified Opitutus bacterium of Verrucomicrobiota.</title>
        <authorList>
            <person name="Zhang D.-F."/>
        </authorList>
    </citation>
    <scope>NUCLEOTIDE SEQUENCE [LARGE SCALE GENOMIC DNA]</scope>
    <source>
        <strain evidence="20 21">WL0086</strain>
    </source>
</reference>
<comment type="similarity">
    <text evidence="4 19">Belongs to the CobS family.</text>
</comment>
<evidence type="ECO:0000256" key="19">
    <source>
        <dbReference type="HAMAP-Rule" id="MF_00719"/>
    </source>
</evidence>
<evidence type="ECO:0000256" key="18">
    <source>
        <dbReference type="ARBA" id="ARBA00049504"/>
    </source>
</evidence>
<evidence type="ECO:0000256" key="17">
    <source>
        <dbReference type="ARBA" id="ARBA00048623"/>
    </source>
</evidence>
<organism evidence="20 21">
    <name type="scientific">Actomonas aquatica</name>
    <dbReference type="NCBI Taxonomy" id="2866162"/>
    <lineage>
        <taxon>Bacteria</taxon>
        <taxon>Pseudomonadati</taxon>
        <taxon>Verrucomicrobiota</taxon>
        <taxon>Opitutia</taxon>
        <taxon>Opitutales</taxon>
        <taxon>Opitutaceae</taxon>
        <taxon>Actomonas</taxon>
    </lineage>
</organism>
<evidence type="ECO:0000256" key="5">
    <source>
        <dbReference type="ARBA" id="ARBA00013200"/>
    </source>
</evidence>